<dbReference type="OrthoDB" id="5952622at2759"/>
<sequence>FDPEEAEEERMLLIWDFAVDRVLTETVTPQQPRRATRNHPSGSIAGCQIHLRKSATVHCFL</sequence>
<gene>
    <name evidence="1" type="ORF">OS493_039540</name>
</gene>
<feature type="non-terminal residue" evidence="1">
    <location>
        <position position="1"/>
    </location>
</feature>
<accession>A0A9W9ZUN9</accession>
<proteinExistence type="predicted"/>
<dbReference type="Proteomes" id="UP001163046">
    <property type="component" value="Unassembled WGS sequence"/>
</dbReference>
<reference evidence="1" key="1">
    <citation type="submission" date="2023-01" db="EMBL/GenBank/DDBJ databases">
        <title>Genome assembly of the deep-sea coral Lophelia pertusa.</title>
        <authorList>
            <person name="Herrera S."/>
            <person name="Cordes E."/>
        </authorList>
    </citation>
    <scope>NUCLEOTIDE SEQUENCE</scope>
    <source>
        <strain evidence="1">USNM1676648</strain>
        <tissue evidence="1">Polyp</tissue>
    </source>
</reference>
<protein>
    <submittedName>
        <fullName evidence="1">Uncharacterized protein</fullName>
    </submittedName>
</protein>
<evidence type="ECO:0000313" key="2">
    <source>
        <dbReference type="Proteomes" id="UP001163046"/>
    </source>
</evidence>
<dbReference type="EMBL" id="MU825603">
    <property type="protein sequence ID" value="KAJ7388146.1"/>
    <property type="molecule type" value="Genomic_DNA"/>
</dbReference>
<comment type="caution">
    <text evidence="1">The sequence shown here is derived from an EMBL/GenBank/DDBJ whole genome shotgun (WGS) entry which is preliminary data.</text>
</comment>
<keyword evidence="2" id="KW-1185">Reference proteome</keyword>
<name>A0A9W9ZUN9_9CNID</name>
<dbReference type="AlphaFoldDB" id="A0A9W9ZUN9"/>
<organism evidence="1 2">
    <name type="scientific">Desmophyllum pertusum</name>
    <dbReference type="NCBI Taxonomy" id="174260"/>
    <lineage>
        <taxon>Eukaryota</taxon>
        <taxon>Metazoa</taxon>
        <taxon>Cnidaria</taxon>
        <taxon>Anthozoa</taxon>
        <taxon>Hexacorallia</taxon>
        <taxon>Scleractinia</taxon>
        <taxon>Caryophylliina</taxon>
        <taxon>Caryophylliidae</taxon>
        <taxon>Desmophyllum</taxon>
    </lineage>
</organism>
<evidence type="ECO:0000313" key="1">
    <source>
        <dbReference type="EMBL" id="KAJ7388146.1"/>
    </source>
</evidence>